<dbReference type="Gene3D" id="3.30.450.180">
    <property type="match status" value="1"/>
</dbReference>
<dbReference type="PROSITE" id="PS50943">
    <property type="entry name" value="HTH_CROC1"/>
    <property type="match status" value="1"/>
</dbReference>
<organism evidence="2 3">
    <name type="scientific">Streptomyces smaragdinus</name>
    <dbReference type="NCBI Taxonomy" id="2585196"/>
    <lineage>
        <taxon>Bacteria</taxon>
        <taxon>Bacillati</taxon>
        <taxon>Actinomycetota</taxon>
        <taxon>Actinomycetes</taxon>
        <taxon>Kitasatosporales</taxon>
        <taxon>Streptomycetaceae</taxon>
        <taxon>Streptomyces</taxon>
    </lineage>
</organism>
<evidence type="ECO:0000259" key="1">
    <source>
        <dbReference type="PROSITE" id="PS50943"/>
    </source>
</evidence>
<sequence length="276" mass="29379">MPADFHSLGGLLRAWRERLLPSDVGLASVGNRRTKGLRREELAAVAGVSSDYIVRLEQGRWLTPSAQIVASLARALQLDRTETELLYRAAGLAPPGPGTISQHIPPGVQRMLTRMADLPLGVFAADWTLLTSTRLWDVLFLRPAAGEVPGQNLVVDTFVNATSTAVADPDGGADAFDRALVADLRRTAAYAGNDPAFASPIALLHEHSPRFAGLWAEGAAAAFRSLVQTVHHPLVGDVRIDCDTLTVPDADLRIIVCTAAGGSTAAEQLARLRTAI</sequence>
<dbReference type="Pfam" id="PF17765">
    <property type="entry name" value="MLTR_LBD"/>
    <property type="match status" value="1"/>
</dbReference>
<dbReference type="AlphaFoldDB" id="A0A7K0C8Z6"/>
<dbReference type="EMBL" id="WEGJ01000001">
    <property type="protein sequence ID" value="MQY09935.1"/>
    <property type="molecule type" value="Genomic_DNA"/>
</dbReference>
<dbReference type="Gene3D" id="1.10.260.40">
    <property type="entry name" value="lambda repressor-like DNA-binding domains"/>
    <property type="match status" value="1"/>
</dbReference>
<dbReference type="InterPro" id="IPR041413">
    <property type="entry name" value="MLTR_LBD"/>
</dbReference>
<gene>
    <name evidence="2" type="ORF">SRB5_00380</name>
</gene>
<dbReference type="RefSeq" id="WP_323376662.1">
    <property type="nucleotide sequence ID" value="NZ_WEGJ01000001.1"/>
</dbReference>
<dbReference type="Pfam" id="PF13560">
    <property type="entry name" value="HTH_31"/>
    <property type="match status" value="1"/>
</dbReference>
<name>A0A7K0C8Z6_9ACTN</name>
<dbReference type="PANTHER" id="PTHR35010">
    <property type="entry name" value="BLL4672 PROTEIN-RELATED"/>
    <property type="match status" value="1"/>
</dbReference>
<keyword evidence="3" id="KW-1185">Reference proteome</keyword>
<protein>
    <recommendedName>
        <fullName evidence="1">HTH cro/C1-type domain-containing protein</fullName>
    </recommendedName>
</protein>
<dbReference type="GO" id="GO:0003677">
    <property type="term" value="F:DNA binding"/>
    <property type="evidence" value="ECO:0007669"/>
    <property type="project" value="InterPro"/>
</dbReference>
<comment type="caution">
    <text evidence="2">The sequence shown here is derived from an EMBL/GenBank/DDBJ whole genome shotgun (WGS) entry which is preliminary data.</text>
</comment>
<dbReference type="InterPro" id="IPR010982">
    <property type="entry name" value="Lambda_DNA-bd_dom_sf"/>
</dbReference>
<proteinExistence type="predicted"/>
<evidence type="ECO:0000313" key="3">
    <source>
        <dbReference type="Proteomes" id="UP000466345"/>
    </source>
</evidence>
<dbReference type="SMART" id="SM00530">
    <property type="entry name" value="HTH_XRE"/>
    <property type="match status" value="1"/>
</dbReference>
<accession>A0A7K0C8Z6</accession>
<feature type="domain" description="HTH cro/C1-type" evidence="1">
    <location>
        <begin position="35"/>
        <end position="85"/>
    </location>
</feature>
<dbReference type="InterPro" id="IPR001387">
    <property type="entry name" value="Cro/C1-type_HTH"/>
</dbReference>
<evidence type="ECO:0000313" key="2">
    <source>
        <dbReference type="EMBL" id="MQY09935.1"/>
    </source>
</evidence>
<reference evidence="2 3" key="1">
    <citation type="submission" date="2019-10" db="EMBL/GenBank/DDBJ databases">
        <title>Streptomyces smaragdinus sp. nov. and Streptomyces fabii sp. nov., isolated from the gut of fungus growing-termite Macrotermes natalensis.</title>
        <authorList>
            <person name="Schwitalla J."/>
            <person name="Benndorf R."/>
            <person name="Martin K."/>
            <person name="De Beer W."/>
            <person name="Kaster A.-K."/>
            <person name="Vollmers J."/>
            <person name="Poulsen M."/>
            <person name="Beemelmanns C."/>
        </authorList>
    </citation>
    <scope>NUCLEOTIDE SEQUENCE [LARGE SCALE GENOMIC DNA]</scope>
    <source>
        <strain evidence="2 3">RB5</strain>
    </source>
</reference>
<dbReference type="SUPFAM" id="SSF47413">
    <property type="entry name" value="lambda repressor-like DNA-binding domains"/>
    <property type="match status" value="1"/>
</dbReference>
<dbReference type="CDD" id="cd00093">
    <property type="entry name" value="HTH_XRE"/>
    <property type="match status" value="1"/>
</dbReference>
<dbReference type="PANTHER" id="PTHR35010:SF2">
    <property type="entry name" value="BLL4672 PROTEIN"/>
    <property type="match status" value="1"/>
</dbReference>
<dbReference type="Proteomes" id="UP000466345">
    <property type="component" value="Unassembled WGS sequence"/>
</dbReference>